<keyword evidence="2" id="KW-1185">Reference proteome</keyword>
<proteinExistence type="predicted"/>
<dbReference type="RefSeq" id="WP_130234232.1">
    <property type="nucleotide sequence ID" value="NZ_BMEF01000016.1"/>
</dbReference>
<dbReference type="OrthoDB" id="5348738at2"/>
<sequence>MQNELLKEALKLRFEYYNVYASKEEKWHKKYRDNKLYDLVVKSFEYDFKDIAIMMPKLIEQMK</sequence>
<protein>
    <submittedName>
        <fullName evidence="1">Uncharacterized protein</fullName>
    </submittedName>
</protein>
<name>A0A5C2H8S8_9BACT</name>
<evidence type="ECO:0000313" key="1">
    <source>
        <dbReference type="EMBL" id="QEP35337.1"/>
    </source>
</evidence>
<reference evidence="1" key="1">
    <citation type="submission" date="2019-09" db="EMBL/GenBank/DDBJ databases">
        <title>Complete genome sequencing of four Arcobacter species reveals a diverse suite of mobile elements.</title>
        <authorList>
            <person name="Miller W.G."/>
            <person name="Yee E."/>
            <person name="Bono J.L."/>
        </authorList>
    </citation>
    <scope>NUCLEOTIDE SEQUENCE [LARGE SCALE GENOMIC DNA]</scope>
    <source>
        <strain evidence="1">LMG 26638</strain>
    </source>
</reference>
<accession>A0A5C2H8S8</accession>
<dbReference type="EMBL" id="CP035928">
    <property type="protein sequence ID" value="QEP35337.1"/>
    <property type="molecule type" value="Genomic_DNA"/>
</dbReference>
<dbReference type="KEGG" id="apai:APAC_2276"/>
<evidence type="ECO:0000313" key="2">
    <source>
        <dbReference type="Proteomes" id="UP000322726"/>
    </source>
</evidence>
<dbReference type="AlphaFoldDB" id="A0A5C2H8S8"/>
<gene>
    <name evidence="1" type="ORF">APAC_2276</name>
</gene>
<organism evidence="1 2">
    <name type="scientific">Malaciobacter pacificus</name>
    <dbReference type="NCBI Taxonomy" id="1080223"/>
    <lineage>
        <taxon>Bacteria</taxon>
        <taxon>Pseudomonadati</taxon>
        <taxon>Campylobacterota</taxon>
        <taxon>Epsilonproteobacteria</taxon>
        <taxon>Campylobacterales</taxon>
        <taxon>Arcobacteraceae</taxon>
        <taxon>Malaciobacter</taxon>
    </lineage>
</organism>
<dbReference type="Proteomes" id="UP000322726">
    <property type="component" value="Chromosome"/>
</dbReference>
<reference evidence="1" key="2">
    <citation type="submission" date="2019-09" db="EMBL/GenBank/DDBJ databases">
        <title>Taxonomic note: a critical rebuttal of the proposed division of the genus Arcobacter into six genera, emended descriptions of Arcobacter anaerophilus and the genus Arcobacter, and an assessment of genus-level boundaries for Epsilonproteobacteria using in silico genomic comparator tools.</title>
        <authorList>
            <person name="On S.L.W."/>
            <person name="Miller W.G."/>
            <person name="Biggs P."/>
            <person name="Cornelius A."/>
            <person name="Vandamme P."/>
        </authorList>
    </citation>
    <scope>NUCLEOTIDE SEQUENCE [LARGE SCALE GENOMIC DNA]</scope>
    <source>
        <strain evidence="1">LMG 26638</strain>
    </source>
</reference>